<keyword evidence="4" id="KW-0808">Transferase</keyword>
<dbReference type="GO" id="GO:0016757">
    <property type="term" value="F:glycosyltransferase activity"/>
    <property type="evidence" value="ECO:0007669"/>
    <property type="project" value="UniProtKB-KW"/>
</dbReference>
<name>A0A1G2C8J9_9BACT</name>
<dbReference type="EMBL" id="MHKU01000010">
    <property type="protein sequence ID" value="OGY97099.1"/>
    <property type="molecule type" value="Genomic_DNA"/>
</dbReference>
<evidence type="ECO:0000256" key="3">
    <source>
        <dbReference type="ARBA" id="ARBA00022676"/>
    </source>
</evidence>
<evidence type="ECO:0000259" key="6">
    <source>
        <dbReference type="Pfam" id="PF00535"/>
    </source>
</evidence>
<comment type="caution">
    <text evidence="7">The sequence shown here is derived from an EMBL/GenBank/DDBJ whole genome shotgun (WGS) entry which is preliminary data.</text>
</comment>
<evidence type="ECO:0000313" key="8">
    <source>
        <dbReference type="Proteomes" id="UP000176648"/>
    </source>
</evidence>
<evidence type="ECO:0000256" key="5">
    <source>
        <dbReference type="ARBA" id="ARBA00022842"/>
    </source>
</evidence>
<dbReference type="InterPro" id="IPR001173">
    <property type="entry name" value="Glyco_trans_2-like"/>
</dbReference>
<evidence type="ECO:0000256" key="2">
    <source>
        <dbReference type="ARBA" id="ARBA00006739"/>
    </source>
</evidence>
<dbReference type="PANTHER" id="PTHR48090:SF10">
    <property type="entry name" value="GLUCOSYL-3-PHOSPHOGLYCERATE SYNTHASE"/>
    <property type="match status" value="1"/>
</dbReference>
<gene>
    <name evidence="7" type="ORF">A2122_02760</name>
</gene>
<evidence type="ECO:0000313" key="7">
    <source>
        <dbReference type="EMBL" id="OGY97099.1"/>
    </source>
</evidence>
<feature type="domain" description="Glycosyltransferase 2-like" evidence="6">
    <location>
        <begin position="16"/>
        <end position="174"/>
    </location>
</feature>
<evidence type="ECO:0000256" key="1">
    <source>
        <dbReference type="ARBA" id="ARBA00001946"/>
    </source>
</evidence>
<dbReference type="Gene3D" id="3.90.550.10">
    <property type="entry name" value="Spore Coat Polysaccharide Biosynthesis Protein SpsA, Chain A"/>
    <property type="match status" value="1"/>
</dbReference>
<organism evidence="7 8">
    <name type="scientific">Candidatus Liptonbacteria bacterium GWB1_49_6</name>
    <dbReference type="NCBI Taxonomy" id="1798644"/>
    <lineage>
        <taxon>Bacteria</taxon>
        <taxon>Candidatus Liptoniibacteriota</taxon>
    </lineage>
</organism>
<dbReference type="AlphaFoldDB" id="A0A1G2C8J9"/>
<comment type="cofactor">
    <cofactor evidence="1">
        <name>Mg(2+)</name>
        <dbReference type="ChEBI" id="CHEBI:18420"/>
    </cofactor>
</comment>
<keyword evidence="3" id="KW-0328">Glycosyltransferase</keyword>
<dbReference type="CDD" id="cd04179">
    <property type="entry name" value="DPM_DPG-synthase_like"/>
    <property type="match status" value="1"/>
</dbReference>
<comment type="similarity">
    <text evidence="2">Belongs to the glycosyltransferase 2 family.</text>
</comment>
<dbReference type="InterPro" id="IPR029044">
    <property type="entry name" value="Nucleotide-diphossugar_trans"/>
</dbReference>
<dbReference type="STRING" id="1798644.A2122_02760"/>
<proteinExistence type="inferred from homology"/>
<protein>
    <recommendedName>
        <fullName evidence="6">Glycosyltransferase 2-like domain-containing protein</fullName>
    </recommendedName>
</protein>
<dbReference type="Pfam" id="PF00535">
    <property type="entry name" value="Glycos_transf_2"/>
    <property type="match status" value="1"/>
</dbReference>
<dbReference type="PANTHER" id="PTHR48090">
    <property type="entry name" value="UNDECAPRENYL-PHOSPHATE 4-DEOXY-4-FORMAMIDO-L-ARABINOSE TRANSFERASE-RELATED"/>
    <property type="match status" value="1"/>
</dbReference>
<sequence>MAWFFADMNGRQPRLSIIVPALNEEAAIVATFQITREVVDRLGVSSEFLLVDDGSTDRTGALMENIAKTDRRVRVFHHERPKNIGLAFRRGVEESRGEFVMMVAGDNETSRQALENIIGKIGQADVILSYPVNPEMRSLRRRFISSGYVLFFNTLFWLKMRYWNGTFLIRRNFLLQLPPWTPGFAFISEILIQLVKGGASYKEVPVELQPRLGGVSKALSVKNLMLVLGTIGRLVWRVYFSRNKLVLAKAKIH</sequence>
<dbReference type="InterPro" id="IPR050256">
    <property type="entry name" value="Glycosyltransferase_2"/>
</dbReference>
<accession>A0A1G2C8J9</accession>
<dbReference type="SUPFAM" id="SSF53448">
    <property type="entry name" value="Nucleotide-diphospho-sugar transferases"/>
    <property type="match status" value="1"/>
</dbReference>
<reference evidence="7 8" key="1">
    <citation type="journal article" date="2016" name="Nat. Commun.">
        <title>Thousands of microbial genomes shed light on interconnected biogeochemical processes in an aquifer system.</title>
        <authorList>
            <person name="Anantharaman K."/>
            <person name="Brown C.T."/>
            <person name="Hug L.A."/>
            <person name="Sharon I."/>
            <person name="Castelle C.J."/>
            <person name="Probst A.J."/>
            <person name="Thomas B.C."/>
            <person name="Singh A."/>
            <person name="Wilkins M.J."/>
            <person name="Karaoz U."/>
            <person name="Brodie E.L."/>
            <person name="Williams K.H."/>
            <person name="Hubbard S.S."/>
            <person name="Banfield J.F."/>
        </authorList>
    </citation>
    <scope>NUCLEOTIDE SEQUENCE [LARGE SCALE GENOMIC DNA]</scope>
</reference>
<evidence type="ECO:0000256" key="4">
    <source>
        <dbReference type="ARBA" id="ARBA00022679"/>
    </source>
</evidence>
<dbReference type="Proteomes" id="UP000176648">
    <property type="component" value="Unassembled WGS sequence"/>
</dbReference>
<keyword evidence="5" id="KW-0460">Magnesium</keyword>